<name>G0U6V5_TRYVY</name>
<dbReference type="AlphaFoldDB" id="G0U6V5"/>
<protein>
    <submittedName>
        <fullName evidence="3">Uncharacterized protein</fullName>
    </submittedName>
</protein>
<evidence type="ECO:0000256" key="2">
    <source>
        <dbReference type="SAM" id="MobiDB-lite"/>
    </source>
</evidence>
<sequence length="366" mass="40360">MALPFGSASGENSPTASRPPCTPRNSDIENERDSRPMLPSPKLWFCDHVSNEAGGCSPSLNSTPPAHKSVGDESSAPQRSVNIHLLSSTSRRGHSKLLLAPLPSPDQGKRSQVALQCGLCQEVTETKDAVHLCEVLKSNENLQQELTVVRGLLNKAKERARVREQECAELRQLVRELRSQVLPKMRSPKEASRTLVNSSTRISAVEVGVSQDAADVQADALHVNGDTSPAVERSFVSPIIRHACHTEGEEQVGEKEELAPLSGMGRSAASRFLKKNRVFLRNGRPDADLLAAELVRVKSLLAEQQSVLDRLGLKAPFSPELVGAARHLVSSFEPIRRKRVRRLNIVRKWTQVQDLHLLHERDKRAK</sequence>
<dbReference type="VEuPathDB" id="TriTrypDB:TvY486_1006590"/>
<accession>G0U6V5</accession>
<reference evidence="3" key="1">
    <citation type="journal article" date="2012" name="Proc. Natl. Acad. Sci. U.S.A.">
        <title>Antigenic diversity is generated by distinct evolutionary mechanisms in African trypanosome species.</title>
        <authorList>
            <person name="Jackson A.P."/>
            <person name="Berry A."/>
            <person name="Aslett M."/>
            <person name="Allison H.C."/>
            <person name="Burton P."/>
            <person name="Vavrova-Anderson J."/>
            <person name="Brown R."/>
            <person name="Browne H."/>
            <person name="Corton N."/>
            <person name="Hauser H."/>
            <person name="Gamble J."/>
            <person name="Gilderthorp R."/>
            <person name="Marcello L."/>
            <person name="McQuillan J."/>
            <person name="Otto T.D."/>
            <person name="Quail M.A."/>
            <person name="Sanders M.J."/>
            <person name="van Tonder A."/>
            <person name="Ginger M.L."/>
            <person name="Field M.C."/>
            <person name="Barry J.D."/>
            <person name="Hertz-Fowler C."/>
            <person name="Berriman M."/>
        </authorList>
    </citation>
    <scope>NUCLEOTIDE SEQUENCE</scope>
    <source>
        <strain evidence="3">Y486</strain>
    </source>
</reference>
<feature type="region of interest" description="Disordered" evidence="2">
    <location>
        <begin position="1"/>
        <end position="41"/>
    </location>
</feature>
<evidence type="ECO:0000313" key="3">
    <source>
        <dbReference type="EMBL" id="CCC51611.1"/>
    </source>
</evidence>
<feature type="region of interest" description="Disordered" evidence="2">
    <location>
        <begin position="55"/>
        <end position="78"/>
    </location>
</feature>
<feature type="compositionally biased region" description="Basic and acidic residues" evidence="2">
    <location>
        <begin position="26"/>
        <end position="35"/>
    </location>
</feature>
<keyword evidence="1" id="KW-0175">Coiled coil</keyword>
<proteinExistence type="predicted"/>
<organism evidence="3">
    <name type="scientific">Trypanosoma vivax (strain Y486)</name>
    <dbReference type="NCBI Taxonomy" id="1055687"/>
    <lineage>
        <taxon>Eukaryota</taxon>
        <taxon>Discoba</taxon>
        <taxon>Euglenozoa</taxon>
        <taxon>Kinetoplastea</taxon>
        <taxon>Metakinetoplastina</taxon>
        <taxon>Trypanosomatida</taxon>
        <taxon>Trypanosomatidae</taxon>
        <taxon>Trypanosoma</taxon>
        <taxon>Duttonella</taxon>
    </lineage>
</organism>
<evidence type="ECO:0000256" key="1">
    <source>
        <dbReference type="SAM" id="Coils"/>
    </source>
</evidence>
<gene>
    <name evidence="3" type="ORF">TVY486_1006590</name>
</gene>
<dbReference type="EMBL" id="HE573026">
    <property type="protein sequence ID" value="CCC51611.1"/>
    <property type="molecule type" value="Genomic_DNA"/>
</dbReference>
<dbReference type="OMA" id="RERAPLM"/>
<feature type="coiled-coil region" evidence="1">
    <location>
        <begin position="139"/>
        <end position="180"/>
    </location>
</feature>